<evidence type="ECO:0000256" key="10">
    <source>
        <dbReference type="ARBA" id="ARBA00023239"/>
    </source>
</evidence>
<keyword evidence="9" id="KW-0464">Manganese</keyword>
<dbReference type="GO" id="GO:0042840">
    <property type="term" value="P:D-glucuronate catabolic process"/>
    <property type="evidence" value="ECO:0007669"/>
    <property type="project" value="TreeGrafter"/>
</dbReference>
<organism evidence="11 12">
    <name type="scientific">Candidatus Moanibacter tarae</name>
    <dbReference type="NCBI Taxonomy" id="2200854"/>
    <lineage>
        <taxon>Bacteria</taxon>
        <taxon>Pseudomonadati</taxon>
        <taxon>Verrucomicrobiota</taxon>
        <taxon>Opitutia</taxon>
        <taxon>Puniceicoccales</taxon>
        <taxon>Puniceicoccales incertae sedis</taxon>
        <taxon>Candidatus Moanibacter</taxon>
    </lineage>
</organism>
<comment type="function">
    <text evidence="4">Catalyzes the dehydration of D-mannonate.</text>
</comment>
<evidence type="ECO:0000256" key="1">
    <source>
        <dbReference type="ARBA" id="ARBA00001794"/>
    </source>
</evidence>
<comment type="catalytic activity">
    <reaction evidence="1">
        <text>D-mannonate = 2-dehydro-3-deoxy-D-gluconate + H2O</text>
        <dbReference type="Rhea" id="RHEA:20097"/>
        <dbReference type="ChEBI" id="CHEBI:15377"/>
        <dbReference type="ChEBI" id="CHEBI:17767"/>
        <dbReference type="ChEBI" id="CHEBI:57990"/>
        <dbReference type="EC" id="4.2.1.8"/>
    </reaction>
</comment>
<dbReference type="AlphaFoldDB" id="A0A2Z4AEU4"/>
<comment type="cofactor">
    <cofactor evidence="3">
        <name>Fe(2+)</name>
        <dbReference type="ChEBI" id="CHEBI:29033"/>
    </cofactor>
</comment>
<name>A0A2Z4AEU4_9BACT</name>
<dbReference type="GO" id="GO:0008198">
    <property type="term" value="F:ferrous iron binding"/>
    <property type="evidence" value="ECO:0007669"/>
    <property type="project" value="TreeGrafter"/>
</dbReference>
<comment type="cofactor">
    <cofactor evidence="2">
        <name>Mn(2+)</name>
        <dbReference type="ChEBI" id="CHEBI:29035"/>
    </cofactor>
</comment>
<evidence type="ECO:0000256" key="6">
    <source>
        <dbReference type="ARBA" id="ARBA00007389"/>
    </source>
</evidence>
<dbReference type="KEGG" id="mtar:DF168_00656"/>
<evidence type="ECO:0000313" key="11">
    <source>
        <dbReference type="EMBL" id="AWT59466.1"/>
    </source>
</evidence>
<accession>A0A2Z4AEU4</accession>
<dbReference type="InterPro" id="IPR004628">
    <property type="entry name" value="Man_deHydtase"/>
</dbReference>
<dbReference type="PANTHER" id="PTHR30387">
    <property type="entry name" value="MANNONATE DEHYDRATASE"/>
    <property type="match status" value="1"/>
</dbReference>
<dbReference type="EMBL" id="CP029803">
    <property type="protein sequence ID" value="AWT59466.1"/>
    <property type="molecule type" value="Genomic_DNA"/>
</dbReference>
<dbReference type="GO" id="GO:0030145">
    <property type="term" value="F:manganese ion binding"/>
    <property type="evidence" value="ECO:0007669"/>
    <property type="project" value="TreeGrafter"/>
</dbReference>
<dbReference type="PANTHER" id="PTHR30387:SF2">
    <property type="entry name" value="MANNONATE DEHYDRATASE"/>
    <property type="match status" value="1"/>
</dbReference>
<dbReference type="GO" id="GO:0008927">
    <property type="term" value="F:mannonate dehydratase activity"/>
    <property type="evidence" value="ECO:0007669"/>
    <property type="project" value="UniProtKB-EC"/>
</dbReference>
<dbReference type="InterPro" id="IPR036237">
    <property type="entry name" value="Xyl_isomerase-like_sf"/>
</dbReference>
<gene>
    <name evidence="11" type="primary">uxuA_7</name>
    <name evidence="11" type="ORF">DF168_00656</name>
</gene>
<evidence type="ECO:0000256" key="9">
    <source>
        <dbReference type="ARBA" id="ARBA00023211"/>
    </source>
</evidence>
<reference evidence="11 12" key="1">
    <citation type="submission" date="2018-06" db="EMBL/GenBank/DDBJ databases">
        <title>Draft Genome Sequence of a Novel Marine Bacterium Related to the Verrucomicrobia.</title>
        <authorList>
            <person name="Vosseberg J."/>
            <person name="Martijn J."/>
            <person name="Ettema T.J.G."/>
        </authorList>
    </citation>
    <scope>NUCLEOTIDE SEQUENCE [LARGE SCALE GENOMIC DNA]</scope>
    <source>
        <strain evidence="11">TARA_B100001123</strain>
    </source>
</reference>
<comment type="pathway">
    <text evidence="5">Carbohydrate metabolism; pentose and glucuronate interconversion.</text>
</comment>
<proteinExistence type="inferred from homology"/>
<dbReference type="UniPathway" id="UPA00246"/>
<dbReference type="EC" id="4.2.1.8" evidence="7"/>
<evidence type="ECO:0000256" key="8">
    <source>
        <dbReference type="ARBA" id="ARBA00023004"/>
    </source>
</evidence>
<evidence type="ECO:0000313" key="12">
    <source>
        <dbReference type="Proteomes" id="UP000247465"/>
    </source>
</evidence>
<dbReference type="SUPFAM" id="SSF51658">
    <property type="entry name" value="Xylose isomerase-like"/>
    <property type="match status" value="1"/>
</dbReference>
<dbReference type="Gene3D" id="3.20.20.150">
    <property type="entry name" value="Divalent-metal-dependent TIM barrel enzymes"/>
    <property type="match status" value="1"/>
</dbReference>
<evidence type="ECO:0000256" key="2">
    <source>
        <dbReference type="ARBA" id="ARBA00001936"/>
    </source>
</evidence>
<protein>
    <recommendedName>
        <fullName evidence="7">mannonate dehydratase</fullName>
        <ecNumber evidence="7">4.2.1.8</ecNumber>
    </recommendedName>
</protein>
<dbReference type="Proteomes" id="UP000247465">
    <property type="component" value="Chromosome"/>
</dbReference>
<evidence type="ECO:0000256" key="7">
    <source>
        <dbReference type="ARBA" id="ARBA00012927"/>
    </source>
</evidence>
<keyword evidence="8" id="KW-0408">Iron</keyword>
<dbReference type="Pfam" id="PF03786">
    <property type="entry name" value="UxuA"/>
    <property type="match status" value="1"/>
</dbReference>
<evidence type="ECO:0000256" key="5">
    <source>
        <dbReference type="ARBA" id="ARBA00004892"/>
    </source>
</evidence>
<evidence type="ECO:0000256" key="3">
    <source>
        <dbReference type="ARBA" id="ARBA00001954"/>
    </source>
</evidence>
<comment type="similarity">
    <text evidence="6">Belongs to the mannonate dehydratase family.</text>
</comment>
<keyword evidence="10 11" id="KW-0456">Lyase</keyword>
<evidence type="ECO:0000256" key="4">
    <source>
        <dbReference type="ARBA" id="ARBA00002713"/>
    </source>
</evidence>
<sequence>MMRISVSNDPELSENYLRKMVQLGVDCIDFGDGAWFPGVADQGYPDFDELIKIRRKLRSWGMDWNRATLPDITEDFFLDREGAERELENSINALKVFAEAGVPIARQRCQGDTFNHLLRFNRPVHRGGYTAHGATMLQGHAHKVSESELQARRVHVWNPIDTTAPDPEQLDSWWKHFCLVYQELVPIAEEHNIRLAMHPSDVPLPETPFGSLGFHRIIDAFPSKQVGYLYCCGTRAEAGGLPLILDELNNYGRKGRLFMIHFRNIRGSLATAKAYEETALDDGDMNMFKIILELDKVGFDGCINPDHIPILEGDWEENMNPASRQVAHHGLSYSVGYIKALLAALAVYKGTG</sequence>